<feature type="region of interest" description="Disordered" evidence="1">
    <location>
        <begin position="108"/>
        <end position="131"/>
    </location>
</feature>
<name>A0A077S7R0_WHEAT</name>
<organism evidence="2">
    <name type="scientific">Triticum aestivum</name>
    <name type="common">Wheat</name>
    <dbReference type="NCBI Taxonomy" id="4565"/>
    <lineage>
        <taxon>Eukaryota</taxon>
        <taxon>Viridiplantae</taxon>
        <taxon>Streptophyta</taxon>
        <taxon>Embryophyta</taxon>
        <taxon>Tracheophyta</taxon>
        <taxon>Spermatophyta</taxon>
        <taxon>Magnoliopsida</taxon>
        <taxon>Liliopsida</taxon>
        <taxon>Poales</taxon>
        <taxon>Poaceae</taxon>
        <taxon>BOP clade</taxon>
        <taxon>Pooideae</taxon>
        <taxon>Triticodae</taxon>
        <taxon>Triticeae</taxon>
        <taxon>Triticinae</taxon>
        <taxon>Triticum</taxon>
    </lineage>
</organism>
<evidence type="ECO:0000313" key="2">
    <source>
        <dbReference type="EMBL" id="CDM86369.1"/>
    </source>
</evidence>
<reference evidence="2" key="1">
    <citation type="journal article" date="2014" name="Science">
        <title>Structural and functional partitioning of bread wheat chromosome 3B.</title>
        <authorList>
            <person name="Choulet F."/>
            <person name="Alberti A."/>
            <person name="Theil S."/>
            <person name="Glover N."/>
            <person name="Barbe V."/>
            <person name="Daron J."/>
            <person name="Pingault L."/>
            <person name="Sourdille P."/>
            <person name="Couloux A."/>
            <person name="Paux E."/>
            <person name="Leroy P."/>
            <person name="Mangenot S."/>
            <person name="Guilhot N."/>
            <person name="Le Gouis J."/>
            <person name="Balfourier F."/>
            <person name="Alaux M."/>
            <person name="Jamilloux V."/>
            <person name="Poulain J."/>
            <person name="Durand C."/>
            <person name="Bellec A."/>
            <person name="Gaspin C."/>
            <person name="Safar J."/>
            <person name="Dolezel J."/>
            <person name="Rogers J."/>
            <person name="Vandepoele K."/>
            <person name="Aury J.M."/>
            <person name="Mayer K."/>
            <person name="Berges H."/>
            <person name="Quesneville H."/>
            <person name="Wincker P."/>
            <person name="Feuillet C."/>
        </authorList>
    </citation>
    <scope>NUCLEOTIDE SEQUENCE</scope>
</reference>
<gene>
    <name evidence="2" type="ORF">TRAES_3BF039300120CFD_c1</name>
</gene>
<feature type="compositionally biased region" description="Pro residues" evidence="1">
    <location>
        <begin position="111"/>
        <end position="122"/>
    </location>
</feature>
<feature type="compositionally biased region" description="Polar residues" evidence="1">
    <location>
        <begin position="62"/>
        <end position="75"/>
    </location>
</feature>
<feature type="region of interest" description="Disordered" evidence="1">
    <location>
        <begin position="46"/>
        <end position="82"/>
    </location>
</feature>
<dbReference type="EMBL" id="HG670306">
    <property type="protein sequence ID" value="CDM86369.1"/>
    <property type="molecule type" value="Genomic_DNA"/>
</dbReference>
<dbReference type="AlphaFoldDB" id="A0A077S7R0"/>
<proteinExistence type="predicted"/>
<sequence length="131" mass="13998">MTANNLPPASTVVPMLRDNGMTSVPLRISVIVGVPNNVLPDLAARAPAAAAGSAPTSRPTRPSHSGNSSSETRSPGVTRGMRDLPWRTSIARLWRTVWAAPSISRWRYHRPPSPYTSHPPPASSLTSPSRS</sequence>
<accession>A0A077S7R0</accession>
<protein>
    <submittedName>
        <fullName evidence="2">Uncharacterized protein</fullName>
    </submittedName>
</protein>
<feature type="compositionally biased region" description="Low complexity" evidence="1">
    <location>
        <begin position="46"/>
        <end position="60"/>
    </location>
</feature>
<dbReference type="HOGENOM" id="CLU_1931390_0_0_1"/>
<evidence type="ECO:0000256" key="1">
    <source>
        <dbReference type="SAM" id="MobiDB-lite"/>
    </source>
</evidence>